<evidence type="ECO:0000313" key="5">
    <source>
        <dbReference type="Proteomes" id="UP000064201"/>
    </source>
</evidence>
<dbReference type="KEGG" id="tvr:TVD_11395"/>
<evidence type="ECO:0000313" key="4">
    <source>
        <dbReference type="EMBL" id="AKJ96494.1"/>
    </source>
</evidence>
<dbReference type="InterPro" id="IPR037021">
    <property type="entry name" value="RnfH_sf"/>
</dbReference>
<dbReference type="SUPFAM" id="SSF54285">
    <property type="entry name" value="MoaD/ThiS"/>
    <property type="match status" value="1"/>
</dbReference>
<dbReference type="InterPro" id="IPR016155">
    <property type="entry name" value="Mopterin_synth/thiamin_S_b"/>
</dbReference>
<dbReference type="HAMAP" id="MF_00460">
    <property type="entry name" value="UPF0125_RnfH"/>
    <property type="match status" value="1"/>
</dbReference>
<dbReference type="OrthoDB" id="9796575at2"/>
<dbReference type="Gene3D" id="3.10.20.280">
    <property type="entry name" value="RnfH-like"/>
    <property type="match status" value="1"/>
</dbReference>
<keyword evidence="5" id="KW-1185">Reference proteome</keyword>
<dbReference type="PANTHER" id="PTHR37483">
    <property type="entry name" value="UPF0125 PROTEIN RATB"/>
    <property type="match status" value="1"/>
</dbReference>
<evidence type="ECO:0000256" key="3">
    <source>
        <dbReference type="SAM" id="MobiDB-lite"/>
    </source>
</evidence>
<dbReference type="PATRIC" id="fig|106634.4.peg.2325"/>
<accession>A0A0G3G7Y0</accession>
<evidence type="ECO:0000256" key="1">
    <source>
        <dbReference type="ARBA" id="ARBA00010645"/>
    </source>
</evidence>
<dbReference type="AlphaFoldDB" id="A0A0G3G7Y0"/>
<feature type="region of interest" description="Disordered" evidence="3">
    <location>
        <begin position="80"/>
        <end position="117"/>
    </location>
</feature>
<evidence type="ECO:0000256" key="2">
    <source>
        <dbReference type="HAMAP-Rule" id="MF_00460"/>
    </source>
</evidence>
<name>A0A0G3G7Y0_9GAMM</name>
<sequence>MIRVEIAYARPDRQVILPLVVPEGTTVDTALRQSEIELQFPEIDLDNAKVGIFGKITRRDTVLRPRDRIEVYRPLIADPKEVRRQRADKGRKKKPGKSDAGAADDKPKEAPADNAKE</sequence>
<dbReference type="RefSeq" id="WP_047251972.1">
    <property type="nucleotide sequence ID" value="NZ_CP011367.1"/>
</dbReference>
<dbReference type="InterPro" id="IPR005346">
    <property type="entry name" value="RnfH"/>
</dbReference>
<organism evidence="4 5">
    <name type="scientific">Thioalkalivibrio versutus</name>
    <dbReference type="NCBI Taxonomy" id="106634"/>
    <lineage>
        <taxon>Bacteria</taxon>
        <taxon>Pseudomonadati</taxon>
        <taxon>Pseudomonadota</taxon>
        <taxon>Gammaproteobacteria</taxon>
        <taxon>Chromatiales</taxon>
        <taxon>Ectothiorhodospiraceae</taxon>
        <taxon>Thioalkalivibrio</taxon>
    </lineage>
</organism>
<comment type="similarity">
    <text evidence="1 2">Belongs to the UPF0125 (RnfH) family.</text>
</comment>
<gene>
    <name evidence="4" type="ORF">TVD_11395</name>
</gene>
<feature type="compositionally biased region" description="Basic and acidic residues" evidence="3">
    <location>
        <begin position="103"/>
        <end position="117"/>
    </location>
</feature>
<proteinExistence type="inferred from homology"/>
<dbReference type="Pfam" id="PF03658">
    <property type="entry name" value="Ub-RnfH"/>
    <property type="match status" value="1"/>
</dbReference>
<dbReference type="EMBL" id="CP011367">
    <property type="protein sequence ID" value="AKJ96494.1"/>
    <property type="molecule type" value="Genomic_DNA"/>
</dbReference>
<reference evidence="4 5" key="1">
    <citation type="submission" date="2015-04" db="EMBL/GenBank/DDBJ databases">
        <title>Complete Sequence for the Genome of the Thioalkalivibrio versutus D301.</title>
        <authorList>
            <person name="Mu T."/>
            <person name="Zhou J."/>
            <person name="Xu X."/>
        </authorList>
    </citation>
    <scope>NUCLEOTIDE SEQUENCE [LARGE SCALE GENOMIC DNA]</scope>
    <source>
        <strain evidence="4 5">D301</strain>
    </source>
</reference>
<dbReference type="PANTHER" id="PTHR37483:SF1">
    <property type="entry name" value="UPF0125 PROTEIN RATB"/>
    <property type="match status" value="1"/>
</dbReference>
<dbReference type="NCBIfam" id="NF002490">
    <property type="entry name" value="PRK01777.1"/>
    <property type="match status" value="1"/>
</dbReference>
<dbReference type="Proteomes" id="UP000064201">
    <property type="component" value="Chromosome"/>
</dbReference>
<protein>
    <recommendedName>
        <fullName evidence="2">UPF0125 protein TVD_11395</fullName>
    </recommendedName>
</protein>
<dbReference type="STRING" id="106634.TVD_11395"/>